<dbReference type="InterPro" id="IPR013685">
    <property type="entry name" value="POTRA_FtsQ_type"/>
</dbReference>
<evidence type="ECO:0000256" key="3">
    <source>
        <dbReference type="ARBA" id="ARBA00022519"/>
    </source>
</evidence>
<reference evidence="11 12" key="1">
    <citation type="submission" date="2019-11" db="EMBL/GenBank/DDBJ databases">
        <authorList>
            <person name="Zhang J."/>
            <person name="Sun C."/>
        </authorList>
    </citation>
    <scope>NUCLEOTIDE SEQUENCE [LARGE SCALE GENOMIC DNA]</scope>
    <source>
        <strain evidence="12">sp2</strain>
    </source>
</reference>
<dbReference type="PROSITE" id="PS51779">
    <property type="entry name" value="POTRA"/>
    <property type="match status" value="1"/>
</dbReference>
<dbReference type="GO" id="GO:0032153">
    <property type="term" value="C:cell division site"/>
    <property type="evidence" value="ECO:0007669"/>
    <property type="project" value="UniProtKB-UniRule"/>
</dbReference>
<comment type="subcellular location">
    <subcellularLocation>
        <location evidence="9">Cell inner membrane</location>
        <topology evidence="9">Single-pass type II membrane protein</topology>
    </subcellularLocation>
    <subcellularLocation>
        <location evidence="1">Membrane</location>
    </subcellularLocation>
    <text evidence="9">Localizes to the division septum.</text>
</comment>
<keyword evidence="8 9" id="KW-0131">Cell cycle</keyword>
<dbReference type="AlphaFoldDB" id="A0A6I6D4H2"/>
<evidence type="ECO:0000256" key="2">
    <source>
        <dbReference type="ARBA" id="ARBA00022475"/>
    </source>
</evidence>
<dbReference type="InterPro" id="IPR026579">
    <property type="entry name" value="FtsQ"/>
</dbReference>
<dbReference type="Gene3D" id="3.10.20.310">
    <property type="entry name" value="membrane protein fhac"/>
    <property type="match status" value="1"/>
</dbReference>
<keyword evidence="12" id="KW-1185">Reference proteome</keyword>
<dbReference type="Gene3D" id="3.40.50.11690">
    <property type="entry name" value="Cell division protein FtsQ/DivIB"/>
    <property type="match status" value="1"/>
</dbReference>
<accession>A0A6I6D4H2</accession>
<protein>
    <recommendedName>
        <fullName evidence="9">Cell division protein FtsQ</fullName>
    </recommendedName>
</protein>
<keyword evidence="7 9" id="KW-0472">Membrane</keyword>
<feature type="domain" description="POTRA" evidence="10">
    <location>
        <begin position="60"/>
        <end position="129"/>
    </location>
</feature>
<evidence type="ECO:0000256" key="4">
    <source>
        <dbReference type="ARBA" id="ARBA00022618"/>
    </source>
</evidence>
<evidence type="ECO:0000256" key="7">
    <source>
        <dbReference type="ARBA" id="ARBA00023136"/>
    </source>
</evidence>
<evidence type="ECO:0000259" key="10">
    <source>
        <dbReference type="PROSITE" id="PS51779"/>
    </source>
</evidence>
<dbReference type="RefSeq" id="WP_156574718.1">
    <property type="nucleotide sequence ID" value="NZ_CP046415.1"/>
</dbReference>
<evidence type="ECO:0000256" key="9">
    <source>
        <dbReference type="HAMAP-Rule" id="MF_00911"/>
    </source>
</evidence>
<dbReference type="PANTHER" id="PTHR35851">
    <property type="entry name" value="CELL DIVISION PROTEIN FTSQ"/>
    <property type="match status" value="1"/>
</dbReference>
<dbReference type="GO" id="GO:0043093">
    <property type="term" value="P:FtsZ-dependent cytokinesis"/>
    <property type="evidence" value="ECO:0007669"/>
    <property type="project" value="UniProtKB-UniRule"/>
</dbReference>
<dbReference type="KEGG" id="ghl:GM160_09170"/>
<keyword evidence="2 9" id="KW-1003">Cell membrane</keyword>
<comment type="function">
    <text evidence="9">Essential cell division protein. May link together the upstream cell division proteins, which are predominantly cytoplasmic, with the downstream cell division proteins, which are predominantly periplasmic. May control correct divisome assembly.</text>
</comment>
<dbReference type="Proteomes" id="UP000427716">
    <property type="component" value="Chromosome"/>
</dbReference>
<dbReference type="GO" id="GO:0005886">
    <property type="term" value="C:plasma membrane"/>
    <property type="evidence" value="ECO:0007669"/>
    <property type="project" value="UniProtKB-SubCell"/>
</dbReference>
<dbReference type="PANTHER" id="PTHR35851:SF1">
    <property type="entry name" value="CELL DIVISION PROTEIN FTSQ"/>
    <property type="match status" value="1"/>
</dbReference>
<keyword evidence="6 9" id="KW-1133">Transmembrane helix</keyword>
<dbReference type="HAMAP" id="MF_00911">
    <property type="entry name" value="FtsQ_subfam"/>
    <property type="match status" value="1"/>
</dbReference>
<comment type="subunit">
    <text evidence="9">Part of a complex composed of FtsB, FtsL and FtsQ.</text>
</comment>
<keyword evidence="4 9" id="KW-0132">Cell division</keyword>
<keyword evidence="5 9" id="KW-0812">Transmembrane</keyword>
<name>A0A6I6D4H2_9GAMM</name>
<dbReference type="Pfam" id="PF08478">
    <property type="entry name" value="POTRA_1"/>
    <property type="match status" value="1"/>
</dbReference>
<dbReference type="Pfam" id="PF03799">
    <property type="entry name" value="FtsQ_DivIB_C"/>
    <property type="match status" value="1"/>
</dbReference>
<evidence type="ECO:0000256" key="1">
    <source>
        <dbReference type="ARBA" id="ARBA00004370"/>
    </source>
</evidence>
<keyword evidence="3 9" id="KW-0997">Cell inner membrane</keyword>
<feature type="transmembrane region" description="Helical" evidence="9">
    <location>
        <begin position="33"/>
        <end position="50"/>
    </location>
</feature>
<evidence type="ECO:0000313" key="11">
    <source>
        <dbReference type="EMBL" id="QGT79045.1"/>
    </source>
</evidence>
<evidence type="ECO:0000256" key="6">
    <source>
        <dbReference type="ARBA" id="ARBA00022989"/>
    </source>
</evidence>
<evidence type="ECO:0000256" key="5">
    <source>
        <dbReference type="ARBA" id="ARBA00022692"/>
    </source>
</evidence>
<dbReference type="EMBL" id="CP046415">
    <property type="protein sequence ID" value="QGT79045.1"/>
    <property type="molecule type" value="Genomic_DNA"/>
</dbReference>
<sequence>MVTRRASRVRPRGPSWHERWTAFVTGLRVALRWAWRIGLWLAFVAAVALVSQRVWLKLQSPVAGLVVEGENRFVTAERVQQELWPALGQGIWSVDIAAMRERLLADGWLTEVRITRQWPDRLLVSLETHQPIAAWNGDQLLSASGAVFAPERRPVDLSLPRLAGPTGSQWTVWERYTSLKPVLATVGLELSGVTMSPRGSLSLALASGAVIHTGQESLEARLQRLLDVYPDTLAGKMDRVERIDLRYSNGFAVAWRETDSETTDKTTNDED</sequence>
<organism evidence="11 12">
    <name type="scientific">Guyparkeria halophila</name>
    <dbReference type="NCBI Taxonomy" id="47960"/>
    <lineage>
        <taxon>Bacteria</taxon>
        <taxon>Pseudomonadati</taxon>
        <taxon>Pseudomonadota</taxon>
        <taxon>Gammaproteobacteria</taxon>
        <taxon>Chromatiales</taxon>
        <taxon>Thioalkalibacteraceae</taxon>
        <taxon>Guyparkeria</taxon>
    </lineage>
</organism>
<proteinExistence type="inferred from homology"/>
<evidence type="ECO:0000256" key="8">
    <source>
        <dbReference type="ARBA" id="ARBA00023306"/>
    </source>
</evidence>
<comment type="similarity">
    <text evidence="9">Belongs to the FtsQ/DivIB family. FtsQ subfamily.</text>
</comment>
<dbReference type="InterPro" id="IPR045335">
    <property type="entry name" value="FtsQ_C_sf"/>
</dbReference>
<dbReference type="InterPro" id="IPR005548">
    <property type="entry name" value="Cell_div_FtsQ/DivIB_C"/>
</dbReference>
<evidence type="ECO:0000313" key="12">
    <source>
        <dbReference type="Proteomes" id="UP000427716"/>
    </source>
</evidence>
<gene>
    <name evidence="9" type="primary">ftsQ</name>
    <name evidence="11" type="ORF">GM160_09170</name>
</gene>
<dbReference type="GO" id="GO:0090529">
    <property type="term" value="P:cell septum assembly"/>
    <property type="evidence" value="ECO:0007669"/>
    <property type="project" value="InterPro"/>
</dbReference>
<dbReference type="InterPro" id="IPR034746">
    <property type="entry name" value="POTRA"/>
</dbReference>